<gene>
    <name evidence="2" type="ORF">H257_04951</name>
</gene>
<dbReference type="InterPro" id="IPR001969">
    <property type="entry name" value="Aspartic_peptidase_AS"/>
</dbReference>
<sequence>MSLRHVVSNVLATTAMIAISLVAARALIANMDGDQDSLMILEMAGGTTIGTTVVTTTVTATEAATANATKATTALIVEVVMTRLTLLLVQPLGLLFTKAFASMDMPTPTSSPNTLCLRLLSIMSFSVPTHHRFYQSAHSATCTDIINPASETSIKVVLQLPLRCVDGVRPHPPFQVVGGLCVFALHADLCCCKSDLGDPPLPMSVTFRPNDFLALQEHLIVDSGASASCIPNRDYFSKYVPCALYLTVGNGAHLPVLGYGPITLAVDMPSRDQADDIRPCAHY</sequence>
<dbReference type="GO" id="GO:0006508">
    <property type="term" value="P:proteolysis"/>
    <property type="evidence" value="ECO:0007669"/>
    <property type="project" value="InterPro"/>
</dbReference>
<feature type="chain" id="PRO_5004842752" description="Peptidase A2 domain-containing protein" evidence="1">
    <location>
        <begin position="25"/>
        <end position="283"/>
    </location>
</feature>
<accession>W4GSD8</accession>
<proteinExistence type="predicted"/>
<dbReference type="AlphaFoldDB" id="W4GSD8"/>
<evidence type="ECO:0000256" key="1">
    <source>
        <dbReference type="SAM" id="SignalP"/>
    </source>
</evidence>
<dbReference type="GO" id="GO:0004190">
    <property type="term" value="F:aspartic-type endopeptidase activity"/>
    <property type="evidence" value="ECO:0007669"/>
    <property type="project" value="InterPro"/>
</dbReference>
<dbReference type="RefSeq" id="XP_009827920.1">
    <property type="nucleotide sequence ID" value="XM_009829618.1"/>
</dbReference>
<evidence type="ECO:0008006" key="3">
    <source>
        <dbReference type="Google" id="ProtNLM"/>
    </source>
</evidence>
<name>W4GSD8_APHAT</name>
<organism evidence="2">
    <name type="scientific">Aphanomyces astaci</name>
    <name type="common">Crayfish plague agent</name>
    <dbReference type="NCBI Taxonomy" id="112090"/>
    <lineage>
        <taxon>Eukaryota</taxon>
        <taxon>Sar</taxon>
        <taxon>Stramenopiles</taxon>
        <taxon>Oomycota</taxon>
        <taxon>Saprolegniomycetes</taxon>
        <taxon>Saprolegniales</taxon>
        <taxon>Verrucalvaceae</taxon>
        <taxon>Aphanomyces</taxon>
    </lineage>
</organism>
<dbReference type="VEuPathDB" id="FungiDB:H257_04951"/>
<protein>
    <recommendedName>
        <fullName evidence="3">Peptidase A2 domain-containing protein</fullName>
    </recommendedName>
</protein>
<feature type="signal peptide" evidence="1">
    <location>
        <begin position="1"/>
        <end position="24"/>
    </location>
</feature>
<keyword evidence="1" id="KW-0732">Signal</keyword>
<dbReference type="GeneID" id="20806947"/>
<dbReference type="PROSITE" id="PS00141">
    <property type="entry name" value="ASP_PROTEASE"/>
    <property type="match status" value="1"/>
</dbReference>
<evidence type="ECO:0000313" key="2">
    <source>
        <dbReference type="EMBL" id="ETV82251.1"/>
    </source>
</evidence>
<dbReference type="EMBL" id="KI913122">
    <property type="protein sequence ID" value="ETV82251.1"/>
    <property type="molecule type" value="Genomic_DNA"/>
</dbReference>
<reference evidence="2" key="1">
    <citation type="submission" date="2013-12" db="EMBL/GenBank/DDBJ databases">
        <title>The Genome Sequence of Aphanomyces astaci APO3.</title>
        <authorList>
            <consortium name="The Broad Institute Genomics Platform"/>
            <person name="Russ C."/>
            <person name="Tyler B."/>
            <person name="van West P."/>
            <person name="Dieguez-Uribeondo J."/>
            <person name="Young S.K."/>
            <person name="Zeng Q."/>
            <person name="Gargeya S."/>
            <person name="Fitzgerald M."/>
            <person name="Abouelleil A."/>
            <person name="Alvarado L."/>
            <person name="Chapman S.B."/>
            <person name="Gainer-Dewar J."/>
            <person name="Goldberg J."/>
            <person name="Griggs A."/>
            <person name="Gujja S."/>
            <person name="Hansen M."/>
            <person name="Howarth C."/>
            <person name="Imamovic A."/>
            <person name="Ireland A."/>
            <person name="Larimer J."/>
            <person name="McCowan C."/>
            <person name="Murphy C."/>
            <person name="Pearson M."/>
            <person name="Poon T.W."/>
            <person name="Priest M."/>
            <person name="Roberts A."/>
            <person name="Saif S."/>
            <person name="Shea T."/>
            <person name="Sykes S."/>
            <person name="Wortman J."/>
            <person name="Nusbaum C."/>
            <person name="Birren B."/>
        </authorList>
    </citation>
    <scope>NUCLEOTIDE SEQUENCE [LARGE SCALE GENOMIC DNA]</scope>
    <source>
        <strain evidence="2">APO3</strain>
    </source>
</reference>